<evidence type="ECO:0000313" key="2">
    <source>
        <dbReference type="Proteomes" id="UP000184079"/>
    </source>
</evidence>
<proteinExistence type="predicted"/>
<evidence type="ECO:0000313" key="1">
    <source>
        <dbReference type="EMBL" id="SHH81642.1"/>
    </source>
</evidence>
<evidence type="ECO:0008006" key="3">
    <source>
        <dbReference type="Google" id="ProtNLM"/>
    </source>
</evidence>
<dbReference type="AlphaFoldDB" id="A0A1M5W2B6"/>
<sequence length="81" mass="9293">MQAPYCCPNCKTNKTRFNKIDQVANPIKMDAQTGEIVETYETNQVETFHIMYQGPKFKIQCAACGVIEDETTFIQFAQYKS</sequence>
<dbReference type="EMBL" id="FQXD01000014">
    <property type="protein sequence ID" value="SHH81642.1"/>
    <property type="molecule type" value="Genomic_DNA"/>
</dbReference>
<dbReference type="OrthoDB" id="2382008at2"/>
<organism evidence="1 2">
    <name type="scientific">Virgibacillus chiguensis</name>
    <dbReference type="NCBI Taxonomy" id="411959"/>
    <lineage>
        <taxon>Bacteria</taxon>
        <taxon>Bacillati</taxon>
        <taxon>Bacillota</taxon>
        <taxon>Bacilli</taxon>
        <taxon>Bacillales</taxon>
        <taxon>Bacillaceae</taxon>
        <taxon>Virgibacillus</taxon>
    </lineage>
</organism>
<accession>A0A1M5W2B6</accession>
<protein>
    <recommendedName>
        <fullName evidence="3">DNA alkylation repair protein</fullName>
    </recommendedName>
</protein>
<dbReference type="Proteomes" id="UP000184079">
    <property type="component" value="Unassembled WGS sequence"/>
</dbReference>
<gene>
    <name evidence="1" type="ORF">SAMN05421807_11498</name>
</gene>
<name>A0A1M5W2B6_9BACI</name>
<dbReference type="RefSeq" id="WP_073011393.1">
    <property type="nucleotide sequence ID" value="NZ_FQXD01000014.1"/>
</dbReference>
<keyword evidence="2" id="KW-1185">Reference proteome</keyword>
<reference evidence="2" key="1">
    <citation type="submission" date="2016-11" db="EMBL/GenBank/DDBJ databases">
        <authorList>
            <person name="Varghese N."/>
            <person name="Submissions S."/>
        </authorList>
    </citation>
    <scope>NUCLEOTIDE SEQUENCE [LARGE SCALE GENOMIC DNA]</scope>
    <source>
        <strain evidence="2">CGMCC 1.6496</strain>
    </source>
</reference>